<evidence type="ECO:0000256" key="1">
    <source>
        <dbReference type="SAM" id="MobiDB-lite"/>
    </source>
</evidence>
<dbReference type="EMBL" id="VSSQ01125846">
    <property type="protein sequence ID" value="MPN55998.1"/>
    <property type="molecule type" value="Genomic_DNA"/>
</dbReference>
<gene>
    <name evidence="2" type="ORF">SDC9_203682</name>
</gene>
<feature type="compositionally biased region" description="Basic and acidic residues" evidence="1">
    <location>
        <begin position="22"/>
        <end position="67"/>
    </location>
</feature>
<protein>
    <submittedName>
        <fullName evidence="2">Uncharacterized protein</fullName>
    </submittedName>
</protein>
<name>A0A645IX58_9ZZZZ</name>
<organism evidence="2">
    <name type="scientific">bioreactor metagenome</name>
    <dbReference type="NCBI Taxonomy" id="1076179"/>
    <lineage>
        <taxon>unclassified sequences</taxon>
        <taxon>metagenomes</taxon>
        <taxon>ecological metagenomes</taxon>
    </lineage>
</organism>
<feature type="compositionally biased region" description="Basic and acidic residues" evidence="1">
    <location>
        <begin position="1"/>
        <end position="12"/>
    </location>
</feature>
<reference evidence="2" key="1">
    <citation type="submission" date="2019-08" db="EMBL/GenBank/DDBJ databases">
        <authorList>
            <person name="Kucharzyk K."/>
            <person name="Murdoch R.W."/>
            <person name="Higgins S."/>
            <person name="Loffler F."/>
        </authorList>
    </citation>
    <scope>NUCLEOTIDE SEQUENCE</scope>
</reference>
<proteinExistence type="predicted"/>
<sequence>MRLNDLHRIIIKREKRSKARRNREAEEKRGAHGLEREVDIPLVRDREDEKRPEDRRHPAQPHHEGHQEVLIVIAP</sequence>
<evidence type="ECO:0000313" key="2">
    <source>
        <dbReference type="EMBL" id="MPN55998.1"/>
    </source>
</evidence>
<accession>A0A645IX58</accession>
<dbReference type="AlphaFoldDB" id="A0A645IX58"/>
<comment type="caution">
    <text evidence="2">The sequence shown here is derived from an EMBL/GenBank/DDBJ whole genome shotgun (WGS) entry which is preliminary data.</text>
</comment>
<feature type="region of interest" description="Disordered" evidence="1">
    <location>
        <begin position="1"/>
        <end position="75"/>
    </location>
</feature>